<evidence type="ECO:0000256" key="1">
    <source>
        <dbReference type="ARBA" id="ARBA00000312"/>
    </source>
</evidence>
<reference evidence="17 18" key="1">
    <citation type="submission" date="2016-11" db="EMBL/GenBank/DDBJ databases">
        <authorList>
            <person name="Jaros S."/>
            <person name="Januszkiewicz K."/>
            <person name="Wedrychowicz H."/>
        </authorList>
    </citation>
    <scope>NUCLEOTIDE SEQUENCE [LARGE SCALE GENOMIC DNA]</scope>
    <source>
        <strain evidence="17 18">GAS138</strain>
    </source>
</reference>
<dbReference type="InterPro" id="IPR027417">
    <property type="entry name" value="P-loop_NTPase"/>
</dbReference>
<evidence type="ECO:0000256" key="2">
    <source>
        <dbReference type="ARBA" id="ARBA00000711"/>
    </source>
</evidence>
<organism evidence="17 18">
    <name type="scientific">Bradyrhizobium erythrophlei</name>
    <dbReference type="NCBI Taxonomy" id="1437360"/>
    <lineage>
        <taxon>Bacteria</taxon>
        <taxon>Pseudomonadati</taxon>
        <taxon>Pseudomonadota</taxon>
        <taxon>Alphaproteobacteria</taxon>
        <taxon>Hyphomicrobiales</taxon>
        <taxon>Nitrobacteraceae</taxon>
        <taxon>Bradyrhizobium</taxon>
    </lineage>
</organism>
<proteinExistence type="inferred from homology"/>
<dbReference type="Pfam" id="PF02283">
    <property type="entry name" value="CobU"/>
    <property type="match status" value="1"/>
</dbReference>
<keyword evidence="13 14" id="KW-0342">GTP-binding</keyword>
<dbReference type="Gene3D" id="3.40.50.300">
    <property type="entry name" value="P-loop containing nucleotide triphosphate hydrolases"/>
    <property type="match status" value="1"/>
</dbReference>
<keyword evidence="11 14" id="KW-0418">Kinase</keyword>
<evidence type="ECO:0000256" key="7">
    <source>
        <dbReference type="ARBA" id="ARBA00007490"/>
    </source>
</evidence>
<protein>
    <recommendedName>
        <fullName evidence="14">Bifunctional adenosylcobalamin biosynthesis protein</fullName>
        <ecNumber evidence="14">2.7.1.156</ecNumber>
        <ecNumber evidence="14">2.7.7.62</ecNumber>
    </recommendedName>
</protein>
<dbReference type="PANTHER" id="PTHR34848">
    <property type="match status" value="1"/>
</dbReference>
<evidence type="ECO:0000313" key="18">
    <source>
        <dbReference type="Proteomes" id="UP000189796"/>
    </source>
</evidence>
<name>A0A1M5R1F1_9BRAD</name>
<dbReference type="CDD" id="cd00544">
    <property type="entry name" value="CobU"/>
    <property type="match status" value="1"/>
</dbReference>
<evidence type="ECO:0000256" key="3">
    <source>
        <dbReference type="ARBA" id="ARBA00001522"/>
    </source>
</evidence>
<dbReference type="PANTHER" id="PTHR34848:SF1">
    <property type="entry name" value="BIFUNCTIONAL ADENOSYLCOBALAMIN BIOSYNTHESIS PROTEIN COBU"/>
    <property type="match status" value="1"/>
</dbReference>
<feature type="active site" description="GMP-histidine intermediate" evidence="15">
    <location>
        <position position="52"/>
    </location>
</feature>
<evidence type="ECO:0000256" key="9">
    <source>
        <dbReference type="ARBA" id="ARBA00022679"/>
    </source>
</evidence>
<dbReference type="InterPro" id="IPR003203">
    <property type="entry name" value="CobU/CobP"/>
</dbReference>
<dbReference type="GO" id="GO:0043752">
    <property type="term" value="F:adenosylcobinamide kinase activity"/>
    <property type="evidence" value="ECO:0007669"/>
    <property type="project" value="UniProtKB-EC"/>
</dbReference>
<keyword evidence="17" id="KW-0548">Nucleotidyltransferase</keyword>
<keyword evidence="10 14" id="KW-0547">Nucleotide-binding</keyword>
<dbReference type="EC" id="2.7.7.62" evidence="14"/>
<dbReference type="AlphaFoldDB" id="A0A1M5R1F1"/>
<dbReference type="SUPFAM" id="SSF52540">
    <property type="entry name" value="P-loop containing nucleoside triphosphate hydrolases"/>
    <property type="match status" value="1"/>
</dbReference>
<dbReference type="OrthoDB" id="9788370at2"/>
<dbReference type="GO" id="GO:0009236">
    <property type="term" value="P:cobalamin biosynthetic process"/>
    <property type="evidence" value="ECO:0007669"/>
    <property type="project" value="UniProtKB-UniRule"/>
</dbReference>
<feature type="binding site" evidence="16">
    <location>
        <begin position="53"/>
        <end position="56"/>
    </location>
    <ligand>
        <name>GTP</name>
        <dbReference type="ChEBI" id="CHEBI:37565"/>
    </ligand>
</feature>
<evidence type="ECO:0000313" key="17">
    <source>
        <dbReference type="EMBL" id="SHH19613.1"/>
    </source>
</evidence>
<dbReference type="EC" id="2.7.1.156" evidence="14"/>
<evidence type="ECO:0000256" key="12">
    <source>
        <dbReference type="ARBA" id="ARBA00022840"/>
    </source>
</evidence>
<evidence type="ECO:0000256" key="6">
    <source>
        <dbReference type="ARBA" id="ARBA00005159"/>
    </source>
</evidence>
<evidence type="ECO:0000256" key="13">
    <source>
        <dbReference type="ARBA" id="ARBA00023134"/>
    </source>
</evidence>
<feature type="binding site" evidence="16">
    <location>
        <begin position="9"/>
        <end position="16"/>
    </location>
    <ligand>
        <name>GTP</name>
        <dbReference type="ChEBI" id="CHEBI:37565"/>
    </ligand>
</feature>
<dbReference type="GO" id="GO:0008820">
    <property type="term" value="F:cobinamide phosphate guanylyltransferase activity"/>
    <property type="evidence" value="ECO:0007669"/>
    <property type="project" value="UniProtKB-UniRule"/>
</dbReference>
<accession>A0A1M5R1F1</accession>
<evidence type="ECO:0000256" key="10">
    <source>
        <dbReference type="ARBA" id="ARBA00022741"/>
    </source>
</evidence>
<evidence type="ECO:0000256" key="16">
    <source>
        <dbReference type="PIRSR" id="PIRSR006135-2"/>
    </source>
</evidence>
<dbReference type="GO" id="GO:0005524">
    <property type="term" value="F:ATP binding"/>
    <property type="evidence" value="ECO:0007669"/>
    <property type="project" value="UniProtKB-UniRule"/>
</dbReference>
<comment type="catalytic activity">
    <reaction evidence="2 14">
        <text>adenosylcob(III)inamide phosphate + GTP + H(+) = adenosylcob(III)inamide-GDP + diphosphate</text>
        <dbReference type="Rhea" id="RHEA:22712"/>
        <dbReference type="ChEBI" id="CHEBI:15378"/>
        <dbReference type="ChEBI" id="CHEBI:33019"/>
        <dbReference type="ChEBI" id="CHEBI:37565"/>
        <dbReference type="ChEBI" id="CHEBI:58502"/>
        <dbReference type="ChEBI" id="CHEBI:60487"/>
        <dbReference type="EC" id="2.7.7.62"/>
    </reaction>
</comment>
<evidence type="ECO:0000256" key="15">
    <source>
        <dbReference type="PIRSR" id="PIRSR006135-1"/>
    </source>
</evidence>
<comment type="pathway">
    <text evidence="5 14">Cofactor biosynthesis; adenosylcobalamin biosynthesis; adenosylcobalamin from cob(II)yrinate a,c-diamide: step 6/7.</text>
</comment>
<evidence type="ECO:0000256" key="14">
    <source>
        <dbReference type="PIRNR" id="PIRNR006135"/>
    </source>
</evidence>
<keyword evidence="8 14" id="KW-0169">Cobalamin biosynthesis</keyword>
<dbReference type="GO" id="GO:0005525">
    <property type="term" value="F:GTP binding"/>
    <property type="evidence" value="ECO:0007669"/>
    <property type="project" value="UniProtKB-UniRule"/>
</dbReference>
<comment type="catalytic activity">
    <reaction evidence="3">
        <text>adenosylcob(III)inamide + GTP = adenosylcob(III)inamide phosphate + GDP + H(+)</text>
        <dbReference type="Rhea" id="RHEA:15765"/>
        <dbReference type="ChEBI" id="CHEBI:2480"/>
        <dbReference type="ChEBI" id="CHEBI:15378"/>
        <dbReference type="ChEBI" id="CHEBI:37565"/>
        <dbReference type="ChEBI" id="CHEBI:58189"/>
        <dbReference type="ChEBI" id="CHEBI:58502"/>
        <dbReference type="EC" id="2.7.1.156"/>
    </reaction>
</comment>
<evidence type="ECO:0000256" key="11">
    <source>
        <dbReference type="ARBA" id="ARBA00022777"/>
    </source>
</evidence>
<feature type="binding site" evidence="16">
    <location>
        <position position="86"/>
    </location>
    <ligand>
        <name>GTP</name>
        <dbReference type="ChEBI" id="CHEBI:37565"/>
    </ligand>
</feature>
<comment type="catalytic activity">
    <reaction evidence="1 14">
        <text>adenosylcob(III)inamide + ATP = adenosylcob(III)inamide phosphate + ADP + H(+)</text>
        <dbReference type="Rhea" id="RHEA:15769"/>
        <dbReference type="ChEBI" id="CHEBI:2480"/>
        <dbReference type="ChEBI" id="CHEBI:15378"/>
        <dbReference type="ChEBI" id="CHEBI:30616"/>
        <dbReference type="ChEBI" id="CHEBI:58502"/>
        <dbReference type="ChEBI" id="CHEBI:456216"/>
        <dbReference type="EC" id="2.7.1.156"/>
    </reaction>
</comment>
<evidence type="ECO:0000256" key="5">
    <source>
        <dbReference type="ARBA" id="ARBA00004692"/>
    </source>
</evidence>
<comment type="similarity">
    <text evidence="7 14">Belongs to the CobU/CobP family.</text>
</comment>
<evidence type="ECO:0000256" key="8">
    <source>
        <dbReference type="ARBA" id="ARBA00022573"/>
    </source>
</evidence>
<dbReference type="PIRSF" id="PIRSF006135">
    <property type="entry name" value="CobU"/>
    <property type="match status" value="1"/>
</dbReference>
<sequence length="172" mass="18906">MADLIFLTGPTRSGKSRRAVEIAQAWGEGVVFIATYRSDASDAEMLERVRRHRAERPAVWRTLEAPADIAQGLANLRPAPSGAVIDSIVLWLADRLGQDDANLIAAWERQLDGFRAAPHPVIVVGDEIGWGPVPMDKELRRFRDLLGLLGQRTAARASEAWLMVAGCSVRLK</sequence>
<evidence type="ECO:0000256" key="4">
    <source>
        <dbReference type="ARBA" id="ARBA00003889"/>
    </source>
</evidence>
<comment type="function">
    <text evidence="4 14">Catalyzes ATP-dependent phosphorylation of adenosylcobinamide and addition of GMP to adenosylcobinamide phosphate.</text>
</comment>
<comment type="pathway">
    <text evidence="6 14">Cofactor biosynthesis; adenosylcobalamin biosynthesis; adenosylcobalamin from cob(II)yrinate a,c-diamide: step 5/7.</text>
</comment>
<dbReference type="RefSeq" id="WP_079602900.1">
    <property type="nucleotide sequence ID" value="NZ_LT670817.1"/>
</dbReference>
<dbReference type="EMBL" id="LT670817">
    <property type="protein sequence ID" value="SHH19613.1"/>
    <property type="molecule type" value="Genomic_DNA"/>
</dbReference>
<feature type="binding site" evidence="16">
    <location>
        <position position="64"/>
    </location>
    <ligand>
        <name>GTP</name>
        <dbReference type="ChEBI" id="CHEBI:37565"/>
    </ligand>
</feature>
<dbReference type="UniPathway" id="UPA00148">
    <property type="reaction ID" value="UER00236"/>
</dbReference>
<keyword evidence="12 14" id="KW-0067">ATP-binding</keyword>
<keyword evidence="9 14" id="KW-0808">Transferase</keyword>
<gene>
    <name evidence="17" type="ORF">SAMN05443248_4027</name>
</gene>
<dbReference type="Proteomes" id="UP000189796">
    <property type="component" value="Chromosome I"/>
</dbReference>